<dbReference type="AlphaFoldDB" id="A0A0A0EHS7"/>
<protein>
    <submittedName>
        <fullName evidence="2">Uncharacterized protein</fullName>
    </submittedName>
</protein>
<dbReference type="EMBL" id="AQQX01000001">
    <property type="protein sequence ID" value="KGM49934.1"/>
    <property type="molecule type" value="Genomic_DNA"/>
</dbReference>
<keyword evidence="3" id="KW-1185">Reference proteome</keyword>
<keyword evidence="1" id="KW-0732">Signal</keyword>
<feature type="signal peptide" evidence="1">
    <location>
        <begin position="1"/>
        <end position="24"/>
    </location>
</feature>
<organism evidence="2 3">
    <name type="scientific">Pseudooceanicola atlanticus</name>
    <dbReference type="NCBI Taxonomy" id="1461694"/>
    <lineage>
        <taxon>Bacteria</taxon>
        <taxon>Pseudomonadati</taxon>
        <taxon>Pseudomonadota</taxon>
        <taxon>Alphaproteobacteria</taxon>
        <taxon>Rhodobacterales</taxon>
        <taxon>Paracoccaceae</taxon>
        <taxon>Pseudooceanicola</taxon>
    </lineage>
</organism>
<dbReference type="Proteomes" id="UP000030004">
    <property type="component" value="Unassembled WGS sequence"/>
</dbReference>
<gene>
    <name evidence="2" type="ORF">ATO9_00010</name>
</gene>
<evidence type="ECO:0000313" key="2">
    <source>
        <dbReference type="EMBL" id="KGM49934.1"/>
    </source>
</evidence>
<proteinExistence type="predicted"/>
<accession>A0A0A0EHS7</accession>
<sequence>MLRKLAFLTAMLTASVSVSSQAMAQSVDLEFGYTARETRPTTDNDLFLLPIGLTWSRPDGGTRVEFLLAARNENFSGAYPATFGVEALYFKDYGPHRVAGGVRVNHASDITTTGELLAGYEYFGGNYSLRGTAGYWTSKAVVPGRTDTSGLAGVMEATWYPGPKMAVRLGLQADEDGSMAGLGLEYQIGRSDFSIAAEVGYGLGTYRGQNSYENLAVTIRWTPGGGSPKARDRMLGDRLLHRYAWVQ</sequence>
<name>A0A0A0EHS7_9RHOB</name>
<feature type="chain" id="PRO_5001962125" evidence="1">
    <location>
        <begin position="25"/>
        <end position="247"/>
    </location>
</feature>
<dbReference type="RefSeq" id="WP_043743451.1">
    <property type="nucleotide sequence ID" value="NZ_AQQX01000001.1"/>
</dbReference>
<evidence type="ECO:0000313" key="3">
    <source>
        <dbReference type="Proteomes" id="UP000030004"/>
    </source>
</evidence>
<reference evidence="2 3" key="1">
    <citation type="journal article" date="2015" name="Antonie Van Leeuwenhoek">
        <title>Pseudooceanicola atlanticus gen. nov. sp. nov., isolated from surface seawater of the Atlantic Ocean and reclassification of Oceanicola batsensis, Oceanicola marinus, Oceanicola nitratireducens, Oceanicola nanhaiensis, Oceanicola antarcticus and Oceanicola flagellatus, as Pseudooceanicola batsensis comb. nov., Pseudooceanicola marinus comb. nov., Pseudooceanicola nitratireducens comb. nov., Pseudooceanicola nanhaiensis comb. nov., Pseudooceanicola antarcticus comb. nov., and Pseudooceanicola flagellatus comb. nov.</title>
        <authorList>
            <person name="Lai Q."/>
            <person name="Li G."/>
            <person name="Liu X."/>
            <person name="Du Y."/>
            <person name="Sun F."/>
            <person name="Shao Z."/>
        </authorList>
    </citation>
    <scope>NUCLEOTIDE SEQUENCE [LARGE SCALE GENOMIC DNA]</scope>
    <source>
        <strain evidence="2 3">22II-s11g</strain>
    </source>
</reference>
<comment type="caution">
    <text evidence="2">The sequence shown here is derived from an EMBL/GenBank/DDBJ whole genome shotgun (WGS) entry which is preliminary data.</text>
</comment>
<evidence type="ECO:0000256" key="1">
    <source>
        <dbReference type="SAM" id="SignalP"/>
    </source>
</evidence>